<evidence type="ECO:0000313" key="2">
    <source>
        <dbReference type="EMBL" id="KAF5193053.1"/>
    </source>
</evidence>
<feature type="signal peptide" evidence="1">
    <location>
        <begin position="1"/>
        <end position="22"/>
    </location>
</feature>
<comment type="caution">
    <text evidence="2">The sequence shown here is derived from an EMBL/GenBank/DDBJ whole genome shotgun (WGS) entry which is preliminary data.</text>
</comment>
<sequence>SSGVLADLVVCWVMMSIVSTAANLMQDFKTGVCTDILIPMGRNHNNSMFPIAPFSLQKHMEFCKGVFNATVIPRPNWILTEFGGRVSFLPDNIHSHSNVPVKMSSS</sequence>
<feature type="non-terminal residue" evidence="2">
    <location>
        <position position="1"/>
    </location>
</feature>
<protein>
    <submittedName>
        <fullName evidence="2">Uncharacterized protein</fullName>
    </submittedName>
</protein>
<evidence type="ECO:0000256" key="1">
    <source>
        <dbReference type="SAM" id="SignalP"/>
    </source>
</evidence>
<name>A0A7J6W7S0_THATH</name>
<dbReference type="OrthoDB" id="2130629at2759"/>
<keyword evidence="1" id="KW-0732">Signal</keyword>
<gene>
    <name evidence="2" type="ORF">FRX31_017360</name>
</gene>
<dbReference type="EMBL" id="JABWDY010020556">
    <property type="protein sequence ID" value="KAF5193053.1"/>
    <property type="molecule type" value="Genomic_DNA"/>
</dbReference>
<proteinExistence type="predicted"/>
<evidence type="ECO:0000313" key="3">
    <source>
        <dbReference type="Proteomes" id="UP000554482"/>
    </source>
</evidence>
<dbReference type="Proteomes" id="UP000554482">
    <property type="component" value="Unassembled WGS sequence"/>
</dbReference>
<organism evidence="2 3">
    <name type="scientific">Thalictrum thalictroides</name>
    <name type="common">Rue-anemone</name>
    <name type="synonym">Anemone thalictroides</name>
    <dbReference type="NCBI Taxonomy" id="46969"/>
    <lineage>
        <taxon>Eukaryota</taxon>
        <taxon>Viridiplantae</taxon>
        <taxon>Streptophyta</taxon>
        <taxon>Embryophyta</taxon>
        <taxon>Tracheophyta</taxon>
        <taxon>Spermatophyta</taxon>
        <taxon>Magnoliopsida</taxon>
        <taxon>Ranunculales</taxon>
        <taxon>Ranunculaceae</taxon>
        <taxon>Thalictroideae</taxon>
        <taxon>Thalictrum</taxon>
    </lineage>
</organism>
<accession>A0A7J6W7S0</accession>
<feature type="chain" id="PRO_5029590874" evidence="1">
    <location>
        <begin position="23"/>
        <end position="106"/>
    </location>
</feature>
<keyword evidence="3" id="KW-1185">Reference proteome</keyword>
<reference evidence="2 3" key="1">
    <citation type="submission" date="2020-06" db="EMBL/GenBank/DDBJ databases">
        <title>Transcriptomic and genomic resources for Thalictrum thalictroides and T. hernandezii: Facilitating candidate gene discovery in an emerging model plant lineage.</title>
        <authorList>
            <person name="Arias T."/>
            <person name="Riano-Pachon D.M."/>
            <person name="Di Stilio V.S."/>
        </authorList>
    </citation>
    <scope>NUCLEOTIDE SEQUENCE [LARGE SCALE GENOMIC DNA]</scope>
    <source>
        <strain evidence="3">cv. WT478/WT964</strain>
        <tissue evidence="2">Leaves</tissue>
    </source>
</reference>
<dbReference type="AlphaFoldDB" id="A0A7J6W7S0"/>